<keyword evidence="2 5" id="KW-0645">Protease</keyword>
<dbReference type="PANTHER" id="PTHR47966:SF51">
    <property type="entry name" value="BETA-SITE APP-CLEAVING ENZYME, ISOFORM A-RELATED"/>
    <property type="match status" value="1"/>
</dbReference>
<dbReference type="Pfam" id="PF00026">
    <property type="entry name" value="Asp"/>
    <property type="match status" value="2"/>
</dbReference>
<feature type="domain" description="Peptidase A1" evidence="8">
    <location>
        <begin position="56"/>
        <end position="467"/>
    </location>
</feature>
<evidence type="ECO:0000256" key="2">
    <source>
        <dbReference type="ARBA" id="ARBA00022670"/>
    </source>
</evidence>
<dbReference type="GO" id="GO:0006508">
    <property type="term" value="P:proteolysis"/>
    <property type="evidence" value="ECO:0007669"/>
    <property type="project" value="UniProtKB-KW"/>
</dbReference>
<name>A0A0G4GFB7_VITBC</name>
<dbReference type="Proteomes" id="UP000041254">
    <property type="component" value="Unassembled WGS sequence"/>
</dbReference>
<evidence type="ECO:0000256" key="5">
    <source>
        <dbReference type="RuleBase" id="RU000454"/>
    </source>
</evidence>
<feature type="signal peptide" evidence="7">
    <location>
        <begin position="1"/>
        <end position="21"/>
    </location>
</feature>
<dbReference type="InterPro" id="IPR001969">
    <property type="entry name" value="Aspartic_peptidase_AS"/>
</dbReference>
<dbReference type="Gene3D" id="2.40.70.10">
    <property type="entry name" value="Acid Proteases"/>
    <property type="match status" value="2"/>
</dbReference>
<dbReference type="STRING" id="1169540.A0A0G4GFB7"/>
<dbReference type="OrthoDB" id="771136at2759"/>
<dbReference type="PROSITE" id="PS00141">
    <property type="entry name" value="ASP_PROTEASE"/>
    <property type="match status" value="1"/>
</dbReference>
<proteinExistence type="inferred from homology"/>
<dbReference type="PANTHER" id="PTHR47966">
    <property type="entry name" value="BETA-SITE APP-CLEAVING ENZYME, ISOFORM A-RELATED"/>
    <property type="match status" value="1"/>
</dbReference>
<evidence type="ECO:0000256" key="6">
    <source>
        <dbReference type="SAM" id="MobiDB-lite"/>
    </source>
</evidence>
<dbReference type="SUPFAM" id="SSF50630">
    <property type="entry name" value="Acid proteases"/>
    <property type="match status" value="1"/>
</dbReference>
<comment type="similarity">
    <text evidence="1 5">Belongs to the peptidase A1 family.</text>
</comment>
<dbReference type="CDD" id="cd05471">
    <property type="entry name" value="pepsin_like"/>
    <property type="match status" value="1"/>
</dbReference>
<dbReference type="InterPro" id="IPR034164">
    <property type="entry name" value="Pepsin-like_dom"/>
</dbReference>
<sequence length="607" mass="65823">MRRAFLFTVAIASWLRPFSGALRVQWDGTERISMNTNGKSREPLQQQLRNIENAVMVGPLAVGDPPQALNCVFDTGSFDLMVSSRQCEACLQSGSDVFDATKSKTFKPADKADDKNEAMVKFGSGIVHATKGFDQVVIPDSCPKPKGTMKLEAAKCSLVTKEAFPVWQIADHTISALEAANITAIAGMPWSRPDDENMLAQMGVHTVSFCIDKSAAPQANTKDKKMHQTHEQHETIVLDQRSLQGNPGGPIEVPSGNLPASATPPGYLTWNDNAQQKCPGLFKTLDVQGKVHWAVNMTGIGLRLSDGTEKAISCHSADSNGNFCGAVIDTGTSLLTGPEEAVSSLLHHLSTFSPESDGIDEGCRSLDKFPNIFIEVGGHKLELPPEHYMGQWGGGASKFPAEVVEYHGFFDLVKNGARRKEVTVCVPAFISLDMDSANMGKVFILGLPIFCQFYAVFNRLDKTIGLHQQDGCDPCAGHSAALHAASTDTQQQQQKHHRKASKSPRAFSRAPKAAGTGKSLHEVPVRISEIAPISPKRRHQERVCGLKLDKKEDFSLAQSATNTTSSGRGPSTLYAHVRGGRVYDFGESRVHIRLPLWAQDGLTGVLL</sequence>
<keyword evidence="10" id="KW-1185">Reference proteome</keyword>
<dbReference type="InterPro" id="IPR001461">
    <property type="entry name" value="Aspartic_peptidase_A1"/>
</dbReference>
<organism evidence="9 10">
    <name type="scientific">Vitrella brassicaformis (strain CCMP3155)</name>
    <dbReference type="NCBI Taxonomy" id="1169540"/>
    <lineage>
        <taxon>Eukaryota</taxon>
        <taxon>Sar</taxon>
        <taxon>Alveolata</taxon>
        <taxon>Colpodellida</taxon>
        <taxon>Vitrellaceae</taxon>
        <taxon>Vitrella</taxon>
    </lineage>
</organism>
<accession>A0A0G4GFB7</accession>
<dbReference type="AlphaFoldDB" id="A0A0G4GFB7"/>
<dbReference type="InterPro" id="IPR021109">
    <property type="entry name" value="Peptidase_aspartic_dom_sf"/>
</dbReference>
<evidence type="ECO:0000256" key="1">
    <source>
        <dbReference type="ARBA" id="ARBA00007447"/>
    </source>
</evidence>
<dbReference type="PROSITE" id="PS51767">
    <property type="entry name" value="PEPTIDASE_A1"/>
    <property type="match status" value="1"/>
</dbReference>
<dbReference type="PRINTS" id="PR00792">
    <property type="entry name" value="PEPSIN"/>
</dbReference>
<keyword evidence="7" id="KW-0732">Signal</keyword>
<dbReference type="InterPro" id="IPR033121">
    <property type="entry name" value="PEPTIDASE_A1"/>
</dbReference>
<evidence type="ECO:0000256" key="3">
    <source>
        <dbReference type="ARBA" id="ARBA00022750"/>
    </source>
</evidence>
<protein>
    <recommendedName>
        <fullName evidence="8">Peptidase A1 domain-containing protein</fullName>
    </recommendedName>
</protein>
<reference evidence="9 10" key="1">
    <citation type="submission" date="2014-11" db="EMBL/GenBank/DDBJ databases">
        <authorList>
            <person name="Zhu J."/>
            <person name="Qi W."/>
            <person name="Song R."/>
        </authorList>
    </citation>
    <scope>NUCLEOTIDE SEQUENCE [LARGE SCALE GENOMIC DNA]</scope>
</reference>
<evidence type="ECO:0000259" key="8">
    <source>
        <dbReference type="PROSITE" id="PS51767"/>
    </source>
</evidence>
<dbReference type="GO" id="GO:0004190">
    <property type="term" value="F:aspartic-type endopeptidase activity"/>
    <property type="evidence" value="ECO:0007669"/>
    <property type="project" value="UniProtKB-KW"/>
</dbReference>
<dbReference type="PhylomeDB" id="A0A0G4GFB7"/>
<evidence type="ECO:0000313" key="10">
    <source>
        <dbReference type="Proteomes" id="UP000041254"/>
    </source>
</evidence>
<evidence type="ECO:0000256" key="4">
    <source>
        <dbReference type="ARBA" id="ARBA00022801"/>
    </source>
</evidence>
<keyword evidence="3 5" id="KW-0064">Aspartyl protease</keyword>
<feature type="region of interest" description="Disordered" evidence="6">
    <location>
        <begin position="483"/>
        <end position="519"/>
    </location>
</feature>
<keyword evidence="4 5" id="KW-0378">Hydrolase</keyword>
<dbReference type="InParanoid" id="A0A0G4GFB7"/>
<dbReference type="EMBL" id="CDMY01000646">
    <property type="protein sequence ID" value="CEM28187.1"/>
    <property type="molecule type" value="Genomic_DNA"/>
</dbReference>
<evidence type="ECO:0000313" key="9">
    <source>
        <dbReference type="EMBL" id="CEM28187.1"/>
    </source>
</evidence>
<evidence type="ECO:0000256" key="7">
    <source>
        <dbReference type="SAM" id="SignalP"/>
    </source>
</evidence>
<feature type="chain" id="PRO_5005190581" description="Peptidase A1 domain-containing protein" evidence="7">
    <location>
        <begin position="22"/>
        <end position="607"/>
    </location>
</feature>
<dbReference type="VEuPathDB" id="CryptoDB:Vbra_17668"/>
<gene>
    <name evidence="9" type="ORF">Vbra_17668</name>
</gene>